<gene>
    <name evidence="9" type="ORF">SMC2_06905</name>
    <name evidence="8" type="ORF">SMC3_07295</name>
</gene>
<evidence type="ECO:0000313" key="9">
    <source>
        <dbReference type="EMBL" id="RIE12324.1"/>
    </source>
</evidence>
<evidence type="ECO:0000256" key="6">
    <source>
        <dbReference type="ARBA" id="ARBA00023136"/>
    </source>
</evidence>
<comment type="caution">
    <text evidence="8">The sequence shown here is derived from an EMBL/GenBank/DDBJ whole genome shotgun (WGS) entry which is preliminary data.</text>
</comment>
<dbReference type="AlphaFoldDB" id="A0A398DC00"/>
<dbReference type="Proteomes" id="UP000265724">
    <property type="component" value="Unassembled WGS sequence"/>
</dbReference>
<keyword evidence="6 7" id="KW-0472">Membrane</keyword>
<keyword evidence="4 7" id="KW-0812">Transmembrane</keyword>
<keyword evidence="10" id="KW-1185">Reference proteome</keyword>
<feature type="transmembrane region" description="Helical" evidence="7">
    <location>
        <begin position="59"/>
        <end position="83"/>
    </location>
</feature>
<evidence type="ECO:0000256" key="4">
    <source>
        <dbReference type="ARBA" id="ARBA00022692"/>
    </source>
</evidence>
<organism evidence="8 11">
    <name type="scientific">Candidatus Cryosericum hinesii</name>
    <dbReference type="NCBI Taxonomy" id="2290915"/>
    <lineage>
        <taxon>Bacteria</taxon>
        <taxon>Pseudomonadati</taxon>
        <taxon>Caldisericota/Cryosericota group</taxon>
        <taxon>Candidatus Cryosericota</taxon>
        <taxon>Candidatus Cryosericia</taxon>
        <taxon>Candidatus Cryosericales</taxon>
        <taxon>Candidatus Cryosericaceae</taxon>
        <taxon>Candidatus Cryosericum</taxon>
    </lineage>
</organism>
<name>A0A398DC00_9BACT</name>
<accession>A0A398DC00</accession>
<evidence type="ECO:0000256" key="7">
    <source>
        <dbReference type="SAM" id="Phobius"/>
    </source>
</evidence>
<evidence type="ECO:0000256" key="2">
    <source>
        <dbReference type="ARBA" id="ARBA00005262"/>
    </source>
</evidence>
<keyword evidence="3" id="KW-1003">Cell membrane</keyword>
<feature type="transmembrane region" description="Helical" evidence="7">
    <location>
        <begin position="131"/>
        <end position="157"/>
    </location>
</feature>
<reference evidence="10 11" key="1">
    <citation type="submission" date="2018-09" db="EMBL/GenBank/DDBJ databases">
        <title>Discovery and Ecogenomic Context for Candidatus Cryosericales, a Global Caldiserica Order Active in Thawing Permafrost.</title>
        <authorList>
            <person name="Martinez M.A."/>
            <person name="Woodcroft B.J."/>
            <person name="Ignacio Espinoza J.C."/>
            <person name="Zayed A."/>
            <person name="Singleton C.M."/>
            <person name="Boyd J."/>
            <person name="Li Y.-F."/>
            <person name="Purvine S."/>
            <person name="Maughan H."/>
            <person name="Hodgkins S.B."/>
            <person name="Anderson D."/>
            <person name="Sederholm M."/>
            <person name="Temperton B."/>
            <person name="Saleska S.R."/>
            <person name="Tyson G.W."/>
            <person name="Rich V.I."/>
        </authorList>
    </citation>
    <scope>NUCLEOTIDE SEQUENCE [LARGE SCALE GENOMIC DNA]</scope>
    <source>
        <strain evidence="9 10">SMC2</strain>
        <strain evidence="8 11">SMC3</strain>
    </source>
</reference>
<sequence>MDHCLRCRMRGIARHPVLCPPGQPHLAHSGRRPGRHRRRGVQTAWNSTGCWEERFMISFLALFGVFFKIGMFTFGGGQAMIPLLQNNLVVNLAWIPMKEFLDFVAISEITPGPVAINMATFVGYKLRGLTGALVTSLGVILPSFIIILIIATVAHTFRTNRWVSAFLDGLQPVVLALLTYAVYSIARGGIPAWWGYVAALGILLLILKYGKKLNLFLVLLAAGGLGLLIFR</sequence>
<dbReference type="PANTHER" id="PTHR43663">
    <property type="entry name" value="CHROMATE TRANSPORT PROTEIN-RELATED"/>
    <property type="match status" value="1"/>
</dbReference>
<comment type="similarity">
    <text evidence="2">Belongs to the chromate ion transporter (CHR) (TC 2.A.51) family.</text>
</comment>
<dbReference type="InterPro" id="IPR003370">
    <property type="entry name" value="Chromate_transpt"/>
</dbReference>
<dbReference type="Proteomes" id="UP000266042">
    <property type="component" value="Unassembled WGS sequence"/>
</dbReference>
<proteinExistence type="inferred from homology"/>
<evidence type="ECO:0000256" key="1">
    <source>
        <dbReference type="ARBA" id="ARBA00004651"/>
    </source>
</evidence>
<evidence type="ECO:0000313" key="11">
    <source>
        <dbReference type="Proteomes" id="UP000266042"/>
    </source>
</evidence>
<dbReference type="EMBL" id="QXIW01000031">
    <property type="protein sequence ID" value="RIE12190.1"/>
    <property type="molecule type" value="Genomic_DNA"/>
</dbReference>
<evidence type="ECO:0000256" key="5">
    <source>
        <dbReference type="ARBA" id="ARBA00022989"/>
    </source>
</evidence>
<dbReference type="GO" id="GO:0005886">
    <property type="term" value="C:plasma membrane"/>
    <property type="evidence" value="ECO:0007669"/>
    <property type="project" value="UniProtKB-SubCell"/>
</dbReference>
<comment type="subcellular location">
    <subcellularLocation>
        <location evidence="1">Cell membrane</location>
        <topology evidence="1">Multi-pass membrane protein</topology>
    </subcellularLocation>
</comment>
<keyword evidence="5 7" id="KW-1133">Transmembrane helix</keyword>
<evidence type="ECO:0000256" key="3">
    <source>
        <dbReference type="ARBA" id="ARBA00022475"/>
    </source>
</evidence>
<feature type="transmembrane region" description="Helical" evidence="7">
    <location>
        <begin position="190"/>
        <end position="207"/>
    </location>
</feature>
<evidence type="ECO:0000313" key="8">
    <source>
        <dbReference type="EMBL" id="RIE12190.1"/>
    </source>
</evidence>
<dbReference type="InterPro" id="IPR052518">
    <property type="entry name" value="CHR_Transporter"/>
</dbReference>
<evidence type="ECO:0000313" key="10">
    <source>
        <dbReference type="Proteomes" id="UP000265724"/>
    </source>
</evidence>
<feature type="transmembrane region" description="Helical" evidence="7">
    <location>
        <begin position="163"/>
        <end position="183"/>
    </location>
</feature>
<dbReference type="PANTHER" id="PTHR43663:SF1">
    <property type="entry name" value="CHROMATE TRANSPORTER"/>
    <property type="match status" value="1"/>
</dbReference>
<protein>
    <submittedName>
        <fullName evidence="8">Chromate transporter</fullName>
    </submittedName>
</protein>
<dbReference type="GO" id="GO:0015109">
    <property type="term" value="F:chromate transmembrane transporter activity"/>
    <property type="evidence" value="ECO:0007669"/>
    <property type="project" value="InterPro"/>
</dbReference>
<feature type="transmembrane region" description="Helical" evidence="7">
    <location>
        <begin position="213"/>
        <end position="230"/>
    </location>
</feature>
<dbReference type="Pfam" id="PF02417">
    <property type="entry name" value="Chromate_transp"/>
    <property type="match status" value="1"/>
</dbReference>
<dbReference type="EMBL" id="QXIX01000055">
    <property type="protein sequence ID" value="RIE12324.1"/>
    <property type="molecule type" value="Genomic_DNA"/>
</dbReference>